<dbReference type="InterPro" id="IPR057596">
    <property type="entry name" value="RDRP_core"/>
</dbReference>
<protein>
    <recommendedName>
        <fullName evidence="1">RNA-dependent RNA polymerase</fullName>
        <ecNumber evidence="1">2.7.7.48</ecNumber>
    </recommendedName>
</protein>
<dbReference type="Proteomes" id="UP000578531">
    <property type="component" value="Unassembled WGS sequence"/>
</dbReference>
<proteinExistence type="inferred from homology"/>
<evidence type="ECO:0000313" key="4">
    <source>
        <dbReference type="EMBL" id="KAF6238252.1"/>
    </source>
</evidence>
<feature type="domain" description="RDRP core" evidence="2">
    <location>
        <begin position="432"/>
        <end position="1029"/>
    </location>
</feature>
<dbReference type="AlphaFoldDB" id="A0A8H6L7D0"/>
<dbReference type="InterPro" id="IPR057503">
    <property type="entry name" value="PH_RdRP"/>
</dbReference>
<dbReference type="RefSeq" id="XP_037167559.1">
    <property type="nucleotide sequence ID" value="XM_037305457.1"/>
</dbReference>
<dbReference type="GO" id="GO:0003723">
    <property type="term" value="F:RNA binding"/>
    <property type="evidence" value="ECO:0007669"/>
    <property type="project" value="UniProtKB-KW"/>
</dbReference>
<dbReference type="PANTHER" id="PTHR23079">
    <property type="entry name" value="RNA-DEPENDENT RNA POLYMERASE"/>
    <property type="match status" value="1"/>
</dbReference>
<feature type="domain" description="RdRP-like PH" evidence="3">
    <location>
        <begin position="138"/>
        <end position="305"/>
    </location>
</feature>
<evidence type="ECO:0000313" key="5">
    <source>
        <dbReference type="Proteomes" id="UP000578531"/>
    </source>
</evidence>
<dbReference type="Pfam" id="PF25358">
    <property type="entry name" value="PH_fung_RdRP"/>
    <property type="match status" value="1"/>
</dbReference>
<dbReference type="GeneID" id="59285198"/>
<gene>
    <name evidence="4" type="ORF">HO173_003532</name>
</gene>
<dbReference type="InterPro" id="IPR007855">
    <property type="entry name" value="RDRP"/>
</dbReference>
<keyword evidence="1" id="KW-0694">RNA-binding</keyword>
<dbReference type="GO" id="GO:0003968">
    <property type="term" value="F:RNA-directed RNA polymerase activity"/>
    <property type="evidence" value="ECO:0007669"/>
    <property type="project" value="UniProtKB-KW"/>
</dbReference>
<evidence type="ECO:0000259" key="2">
    <source>
        <dbReference type="Pfam" id="PF05183"/>
    </source>
</evidence>
<dbReference type="InterPro" id="IPR022357">
    <property type="entry name" value="MIP_CS"/>
</dbReference>
<evidence type="ECO:0000256" key="1">
    <source>
        <dbReference type="RuleBase" id="RU363098"/>
    </source>
</evidence>
<keyword evidence="1" id="KW-0548">Nucleotidyltransferase</keyword>
<comment type="similarity">
    <text evidence="1">Belongs to the RdRP family.</text>
</comment>
<dbReference type="PROSITE" id="PS00221">
    <property type="entry name" value="MIP"/>
    <property type="match status" value="1"/>
</dbReference>
<dbReference type="PANTHER" id="PTHR23079:SF17">
    <property type="entry name" value="RNA-DEPENDENT RNA POLYMERASE"/>
    <property type="match status" value="1"/>
</dbReference>
<dbReference type="Pfam" id="PF05183">
    <property type="entry name" value="RdRP"/>
    <property type="match status" value="1"/>
</dbReference>
<keyword evidence="1" id="KW-0696">RNA-directed RNA polymerase</keyword>
<dbReference type="EMBL" id="JACCJC010000010">
    <property type="protein sequence ID" value="KAF6238252.1"/>
    <property type="molecule type" value="Genomic_DNA"/>
</dbReference>
<dbReference type="GO" id="GO:0031380">
    <property type="term" value="C:nuclear RNA-directed RNA polymerase complex"/>
    <property type="evidence" value="ECO:0007669"/>
    <property type="project" value="TreeGrafter"/>
</dbReference>
<comment type="catalytic activity">
    <reaction evidence="1">
        <text>RNA(n) + a ribonucleoside 5'-triphosphate = RNA(n+1) + diphosphate</text>
        <dbReference type="Rhea" id="RHEA:21248"/>
        <dbReference type="Rhea" id="RHEA-COMP:14527"/>
        <dbReference type="Rhea" id="RHEA-COMP:17342"/>
        <dbReference type="ChEBI" id="CHEBI:33019"/>
        <dbReference type="ChEBI" id="CHEBI:61557"/>
        <dbReference type="ChEBI" id="CHEBI:140395"/>
        <dbReference type="EC" id="2.7.7.48"/>
    </reaction>
</comment>
<reference evidence="4 5" key="1">
    <citation type="journal article" date="2020" name="Genomics">
        <title>Complete, high-quality genomes from long-read metagenomic sequencing of two wolf lichen thalli reveals enigmatic genome architecture.</title>
        <authorList>
            <person name="McKenzie S.K."/>
            <person name="Walston R.F."/>
            <person name="Allen J.L."/>
        </authorList>
    </citation>
    <scope>NUCLEOTIDE SEQUENCE [LARGE SCALE GENOMIC DNA]</scope>
    <source>
        <strain evidence="4">WasteWater2</strain>
    </source>
</reference>
<keyword evidence="1" id="KW-0808">Transferase</keyword>
<accession>A0A8H6L7D0</accession>
<dbReference type="GO" id="GO:0030422">
    <property type="term" value="P:siRNA processing"/>
    <property type="evidence" value="ECO:0007669"/>
    <property type="project" value="TreeGrafter"/>
</dbReference>
<dbReference type="EC" id="2.7.7.48" evidence="1"/>
<name>A0A8H6L7D0_9LECA</name>
<organism evidence="4 5">
    <name type="scientific">Letharia columbiana</name>
    <dbReference type="NCBI Taxonomy" id="112416"/>
    <lineage>
        <taxon>Eukaryota</taxon>
        <taxon>Fungi</taxon>
        <taxon>Dikarya</taxon>
        <taxon>Ascomycota</taxon>
        <taxon>Pezizomycotina</taxon>
        <taxon>Lecanoromycetes</taxon>
        <taxon>OSLEUM clade</taxon>
        <taxon>Lecanoromycetidae</taxon>
        <taxon>Lecanorales</taxon>
        <taxon>Lecanorineae</taxon>
        <taxon>Parmeliaceae</taxon>
        <taxon>Letharia</taxon>
    </lineage>
</organism>
<comment type="caution">
    <text evidence="4">The sequence shown here is derived from an EMBL/GenBank/DDBJ whole genome shotgun (WGS) entry which is preliminary data.</text>
</comment>
<sequence>MEVIVRNLHEQITEKQVDKFFRDVLDKLGVKTYLCQKLKARGTATITILDVSKARQFLKMHGQTEPGAKGFVSVPVKLFHMGRPINCSVSNKPPDEFILRSLKKEESDRYTASQSKKPRIVQGRVDENRRPGTHNRRAFDISSLMCGQWDYVGANLAFVANSQERKKGRMIFGPRSLLIKLWPQDLTSPLQQVEIPYSSVQSMTVGSNTNPSITLSLSEAPKIFENLGTNILEVALQRVDIRKGSQEFTRKRITALSKEHETVVSSCLCYRIILSNTADIAGVRALRHLPEVPDSITWDTSAVAKTSFAAQMTTLHSALSDSIYGSLPFDLKFQMQKLAQNGYLSPVKVVELLAVVSRHAKERDVRVVTQAVGTLCEQIPFAGPATEASELSLKTLAQMLAENEDSIIRGETYQPNLADQYDHIASVHKAMVTPTGVYLYGPEPEVKNRVLRKYSNFPNYFLSVSFLDEDGEPLRLDRKTSGEVIYHERFKRVLKGVIIIAGRGFEFLGFSHSSLRSQTCWYMAPFTLNGCLTYAPAVIKDLGDFGLIRSPAKCAARIGQAFSQTFSSIHIPQEAFKTMEDVVQNGRTFSDGVGTCSTEVLEKIWREYPQRGLKPTVYQIRFMGAKGVISHDPRLPGSALCLRPSMIKFGGTKASDIEICGAASRPLPMFLNRQLIKILEDLHVPDEAFLNLQADAVEKLRMTTVSPINAASFLDRNLIGKPARTPWLIRKLWAIGLSFTDDAFLRNSVELAVLVQLRELKHRSRIRVEKGVTLYGIMDESGILQESEIYCCYTHNEAVPKHLTGSVVITRSPALHPGDVQCVTAVDVPAGSPLRALHNVVVFSRHGQRDLPSQLSGGDLDGDLYNVIYDDTLYPRRISQPADYPTATAIDIGRPVERSDMTDFFLQFMENDNLGLIATLHQILADQSPLGTFGSDCIKVAGMHSTAVDFSKTGIPVNFLDLPRYPKARPDFQAPGPRVLVEKSINLEEADLSTPPDEDNEFNEVANYGPPKLRYYESQKVLGKLYREIDEHKFFEAIQEQSKMPSSNHGKTRSLADAVWNYVREQTTLIQWQHYFTWAKDVRDNYEENLVDTMFQYSNHPQHFVSEIEVFSGNILGKNGAQSKRQRESSKTMKEKHDRDMEYTVLCITRGDGDGDNSRAEALERSIACLYVACNTPFRVRKKVGTLVSFVWIAAAVCLKEVEKLQGVHVLF</sequence>
<keyword evidence="5" id="KW-1185">Reference proteome</keyword>
<evidence type="ECO:0000259" key="3">
    <source>
        <dbReference type="Pfam" id="PF25358"/>
    </source>
</evidence>
<dbReference type="OrthoDB" id="6513042at2759"/>